<protein>
    <submittedName>
        <fullName evidence="8">DUF3817 domain-containing protein</fullName>
    </submittedName>
</protein>
<keyword evidence="5 6" id="KW-0472">Membrane</keyword>
<reference evidence="9" key="1">
    <citation type="journal article" date="2019" name="Int. J. Syst. Evol. Microbiol.">
        <title>The Global Catalogue of Microorganisms (GCM) 10K type strain sequencing project: providing services to taxonomists for standard genome sequencing and annotation.</title>
        <authorList>
            <consortium name="The Broad Institute Genomics Platform"/>
            <consortium name="The Broad Institute Genome Sequencing Center for Infectious Disease"/>
            <person name="Wu L."/>
            <person name="Ma J."/>
        </authorList>
    </citation>
    <scope>NUCLEOTIDE SEQUENCE [LARGE SCALE GENOMIC DNA]</scope>
    <source>
        <strain evidence="9">CGMCC 4.1434</strain>
    </source>
</reference>
<feature type="domain" description="DUF3817" evidence="7">
    <location>
        <begin position="6"/>
        <end position="94"/>
    </location>
</feature>
<feature type="transmembrane region" description="Helical" evidence="6">
    <location>
        <begin position="39"/>
        <end position="63"/>
    </location>
</feature>
<dbReference type="PANTHER" id="PTHR40077:SF1">
    <property type="entry name" value="MEMBRANE PROTEIN"/>
    <property type="match status" value="1"/>
</dbReference>
<feature type="transmembrane region" description="Helical" evidence="6">
    <location>
        <begin position="69"/>
        <end position="88"/>
    </location>
</feature>
<accession>A0ABW0TI60</accession>
<name>A0ABW0TI60_9BACL</name>
<feature type="transmembrane region" description="Helical" evidence="6">
    <location>
        <begin position="6"/>
        <end position="27"/>
    </location>
</feature>
<evidence type="ECO:0000256" key="2">
    <source>
        <dbReference type="ARBA" id="ARBA00022475"/>
    </source>
</evidence>
<proteinExistence type="predicted"/>
<dbReference type="Pfam" id="PF12823">
    <property type="entry name" value="DUF3817"/>
    <property type="match status" value="1"/>
</dbReference>
<evidence type="ECO:0000313" key="8">
    <source>
        <dbReference type="EMBL" id="MFC5589077.1"/>
    </source>
</evidence>
<evidence type="ECO:0000256" key="1">
    <source>
        <dbReference type="ARBA" id="ARBA00004651"/>
    </source>
</evidence>
<evidence type="ECO:0000256" key="3">
    <source>
        <dbReference type="ARBA" id="ARBA00022692"/>
    </source>
</evidence>
<dbReference type="InterPro" id="IPR023845">
    <property type="entry name" value="DUF3817_TM"/>
</dbReference>
<comment type="subcellular location">
    <subcellularLocation>
        <location evidence="1">Cell membrane</location>
        <topology evidence="1">Multi-pass membrane protein</topology>
    </subcellularLocation>
</comment>
<keyword evidence="4 6" id="KW-1133">Transmembrane helix</keyword>
<evidence type="ECO:0000256" key="6">
    <source>
        <dbReference type="SAM" id="Phobius"/>
    </source>
</evidence>
<dbReference type="NCBIfam" id="TIGR03954">
    <property type="entry name" value="integ_memb_HG"/>
    <property type="match status" value="1"/>
</dbReference>
<dbReference type="Proteomes" id="UP001596109">
    <property type="component" value="Unassembled WGS sequence"/>
</dbReference>
<keyword evidence="2" id="KW-1003">Cell membrane</keyword>
<dbReference type="PANTHER" id="PTHR40077">
    <property type="entry name" value="MEMBRANE PROTEIN-RELATED"/>
    <property type="match status" value="1"/>
</dbReference>
<organism evidence="8 9">
    <name type="scientific">Sporosarcina soli</name>
    <dbReference type="NCBI Taxonomy" id="334736"/>
    <lineage>
        <taxon>Bacteria</taxon>
        <taxon>Bacillati</taxon>
        <taxon>Bacillota</taxon>
        <taxon>Bacilli</taxon>
        <taxon>Bacillales</taxon>
        <taxon>Caryophanaceae</taxon>
        <taxon>Sporosarcina</taxon>
    </lineage>
</organism>
<keyword evidence="9" id="KW-1185">Reference proteome</keyword>
<evidence type="ECO:0000259" key="7">
    <source>
        <dbReference type="Pfam" id="PF12823"/>
    </source>
</evidence>
<evidence type="ECO:0000256" key="4">
    <source>
        <dbReference type="ARBA" id="ARBA00022989"/>
    </source>
</evidence>
<dbReference type="EMBL" id="JBHSNO010000005">
    <property type="protein sequence ID" value="MFC5589077.1"/>
    <property type="molecule type" value="Genomic_DNA"/>
</dbReference>
<gene>
    <name evidence="8" type="ORF">ACFPRA_09270</name>
</gene>
<evidence type="ECO:0000256" key="5">
    <source>
        <dbReference type="ARBA" id="ARBA00023136"/>
    </source>
</evidence>
<sequence>MLKTALGRFRLMGILEGGSLLFLLFIAMPLKYFMDMPMVVTVVGMIHGVLFTIYCIAIVYTTFAVKWPIRFFFGAFIVAFIPFGNFILDSRLKRLESNLASGSRLQYN</sequence>
<comment type="caution">
    <text evidence="8">The sequence shown here is derived from an EMBL/GenBank/DDBJ whole genome shotgun (WGS) entry which is preliminary data.</text>
</comment>
<dbReference type="RefSeq" id="WP_381433147.1">
    <property type="nucleotide sequence ID" value="NZ_JBHSNO010000005.1"/>
</dbReference>
<evidence type="ECO:0000313" key="9">
    <source>
        <dbReference type="Proteomes" id="UP001596109"/>
    </source>
</evidence>
<keyword evidence="3 6" id="KW-0812">Transmembrane</keyword>